<sequence length="37" mass="4088">MSVIPPTLVDLIGSKLGKRADFCVTTGKIERRGTIQW</sequence>
<keyword evidence="2" id="KW-1185">Reference proteome</keyword>
<dbReference type="KEGG" id="ttf:THTE_0443"/>
<organism evidence="1 2">
    <name type="scientific">Thermogutta terrifontis</name>
    <dbReference type="NCBI Taxonomy" id="1331910"/>
    <lineage>
        <taxon>Bacteria</taxon>
        <taxon>Pseudomonadati</taxon>
        <taxon>Planctomycetota</taxon>
        <taxon>Planctomycetia</taxon>
        <taxon>Pirellulales</taxon>
        <taxon>Thermoguttaceae</taxon>
        <taxon>Thermogutta</taxon>
    </lineage>
</organism>
<reference evidence="1 2" key="1">
    <citation type="journal article" name="Front. Microbiol.">
        <title>Sugar Metabolism of the First Thermophilic Planctomycete Thermogutta terrifontis: Comparative Genomic and Transcriptomic Approaches.</title>
        <authorList>
            <person name="Elcheninov A.G."/>
            <person name="Menzel P."/>
            <person name="Gudbergsdottir S.R."/>
            <person name="Slesarev A.I."/>
            <person name="Kadnikov V.V."/>
            <person name="Krogh A."/>
            <person name="Bonch-Osmolovskaya E.A."/>
            <person name="Peng X."/>
            <person name="Kublanov I.V."/>
        </authorList>
    </citation>
    <scope>NUCLEOTIDE SEQUENCE [LARGE SCALE GENOMIC DNA]</scope>
    <source>
        <strain evidence="1 2">R1</strain>
    </source>
</reference>
<dbReference type="AlphaFoldDB" id="A0A286RAQ1"/>
<accession>A0A286RAQ1</accession>
<name>A0A286RAQ1_9BACT</name>
<proteinExistence type="predicted"/>
<dbReference type="EMBL" id="CP018477">
    <property type="protein sequence ID" value="ASV73045.1"/>
    <property type="molecule type" value="Genomic_DNA"/>
</dbReference>
<evidence type="ECO:0000313" key="2">
    <source>
        <dbReference type="Proteomes" id="UP000215086"/>
    </source>
</evidence>
<protein>
    <submittedName>
        <fullName evidence="1">Uncharacterized protein</fullName>
    </submittedName>
</protein>
<dbReference type="Proteomes" id="UP000215086">
    <property type="component" value="Chromosome"/>
</dbReference>
<gene>
    <name evidence="1" type="ORF">THTE_0443</name>
</gene>
<evidence type="ECO:0000313" key="1">
    <source>
        <dbReference type="EMBL" id="ASV73045.1"/>
    </source>
</evidence>